<evidence type="ECO:0000256" key="1">
    <source>
        <dbReference type="SAM" id="Phobius"/>
    </source>
</evidence>
<proteinExistence type="predicted"/>
<comment type="caution">
    <text evidence="2">The sequence shown here is derived from an EMBL/GenBank/DDBJ whole genome shotgun (WGS) entry which is preliminary data.</text>
</comment>
<name>A0A942UTZ7_9FIRM</name>
<organism evidence="2 3">
    <name type="scientific">Anaeromonas frigoriresistens</name>
    <dbReference type="NCBI Taxonomy" id="2683708"/>
    <lineage>
        <taxon>Bacteria</taxon>
        <taxon>Bacillati</taxon>
        <taxon>Bacillota</taxon>
        <taxon>Tissierellia</taxon>
        <taxon>Tissierellales</taxon>
        <taxon>Thermohalobacteraceae</taxon>
        <taxon>Anaeromonas</taxon>
    </lineage>
</organism>
<dbReference type="AlphaFoldDB" id="A0A942UTZ7"/>
<feature type="transmembrane region" description="Helical" evidence="1">
    <location>
        <begin position="71"/>
        <end position="92"/>
    </location>
</feature>
<keyword evidence="1" id="KW-0472">Membrane</keyword>
<reference evidence="2" key="1">
    <citation type="submission" date="2019-12" db="EMBL/GenBank/DDBJ databases">
        <title>Clostridiaceae gen. nov. sp. nov., isolated from sediment in Xinjiang, China.</title>
        <authorList>
            <person name="Zhang R."/>
        </authorList>
    </citation>
    <scope>NUCLEOTIDE SEQUENCE</scope>
    <source>
        <strain evidence="2">D2Q-11</strain>
    </source>
</reference>
<keyword evidence="1" id="KW-0812">Transmembrane</keyword>
<keyword evidence="3" id="KW-1185">Reference proteome</keyword>
<gene>
    <name evidence="2" type="ORF">GOQ27_12080</name>
</gene>
<feature type="transmembrane region" description="Helical" evidence="1">
    <location>
        <begin position="6"/>
        <end position="32"/>
    </location>
</feature>
<feature type="transmembrane region" description="Helical" evidence="1">
    <location>
        <begin position="44"/>
        <end position="65"/>
    </location>
</feature>
<dbReference type="RefSeq" id="WP_203367130.1">
    <property type="nucleotide sequence ID" value="NZ_WSFT01000043.1"/>
</dbReference>
<dbReference type="InterPro" id="IPR017259">
    <property type="entry name" value="UCP037672"/>
</dbReference>
<dbReference type="Proteomes" id="UP000724672">
    <property type="component" value="Unassembled WGS sequence"/>
</dbReference>
<sequence>MSHLILAIVLFIFGYLIKYKQWSFLISGFNISSKEKKEKYDETALCNAVGKLLFILGGILIISSFGLLFEISWITSFSWILFIVISVLFIIYSNTGNRYKK</sequence>
<protein>
    <submittedName>
        <fullName evidence="2">DUF3784 domain-containing protein</fullName>
    </submittedName>
</protein>
<accession>A0A942UTZ7</accession>
<dbReference type="EMBL" id="WSFT01000043">
    <property type="protein sequence ID" value="MBS4539204.1"/>
    <property type="molecule type" value="Genomic_DNA"/>
</dbReference>
<evidence type="ECO:0000313" key="3">
    <source>
        <dbReference type="Proteomes" id="UP000724672"/>
    </source>
</evidence>
<dbReference type="Pfam" id="PF12650">
    <property type="entry name" value="DUF3784"/>
    <property type="match status" value="1"/>
</dbReference>
<evidence type="ECO:0000313" key="2">
    <source>
        <dbReference type="EMBL" id="MBS4539204.1"/>
    </source>
</evidence>
<keyword evidence="1" id="KW-1133">Transmembrane helix</keyword>